<dbReference type="Proteomes" id="UP000034923">
    <property type="component" value="Unassembled WGS sequence"/>
</dbReference>
<evidence type="ECO:0000256" key="1">
    <source>
        <dbReference type="HAMAP-Rule" id="MF_00386"/>
    </source>
</evidence>
<proteinExistence type="inferred from homology"/>
<reference evidence="2 3" key="1">
    <citation type="journal article" date="2015" name="Nature">
        <title>rRNA introns, odd ribosomes, and small enigmatic genomes across a large radiation of phyla.</title>
        <authorList>
            <person name="Brown C.T."/>
            <person name="Hug L.A."/>
            <person name="Thomas B.C."/>
            <person name="Sharon I."/>
            <person name="Castelle C.J."/>
            <person name="Singh A."/>
            <person name="Wilkins M.J."/>
            <person name="Williams K.H."/>
            <person name="Banfield J.F."/>
        </authorList>
    </citation>
    <scope>NUCLEOTIDE SEQUENCE [LARGE SCALE GENOMIC DNA]</scope>
</reference>
<dbReference type="HAMAP" id="MF_00386">
    <property type="entry name" value="UPF0161_YidD"/>
    <property type="match status" value="1"/>
</dbReference>
<dbReference type="InterPro" id="IPR002696">
    <property type="entry name" value="Membr_insert_effic_factor_YidD"/>
</dbReference>
<dbReference type="PANTHER" id="PTHR33383:SF1">
    <property type="entry name" value="MEMBRANE PROTEIN INSERTION EFFICIENCY FACTOR-RELATED"/>
    <property type="match status" value="1"/>
</dbReference>
<evidence type="ECO:0000313" key="3">
    <source>
        <dbReference type="Proteomes" id="UP000034923"/>
    </source>
</evidence>
<dbReference type="SMART" id="SM01234">
    <property type="entry name" value="Haemolytic"/>
    <property type="match status" value="1"/>
</dbReference>
<sequence>MKLKIYSIKLINFYQKTIAVPINKFLEYFGLLRNNSCVFFPTCSEYTKEAIKKYGIWEGIFLGFLRILRCHPWQKNHIDLLK</sequence>
<dbReference type="PANTHER" id="PTHR33383">
    <property type="entry name" value="MEMBRANE PROTEIN INSERTION EFFICIENCY FACTOR-RELATED"/>
    <property type="match status" value="1"/>
</dbReference>
<protein>
    <recommendedName>
        <fullName evidence="1">Putative membrane protein insertion efficiency factor</fullName>
    </recommendedName>
</protein>
<organism evidence="2 3">
    <name type="scientific">Candidatus Nomurabacteria bacterium GW2011_GWB1_35_20</name>
    <dbReference type="NCBI Taxonomy" id="1618740"/>
    <lineage>
        <taxon>Bacteria</taxon>
        <taxon>Candidatus Nomuraibacteriota</taxon>
    </lineage>
</organism>
<comment type="function">
    <text evidence="1">Could be involved in insertion of integral membrane proteins into the membrane.</text>
</comment>
<comment type="similarity">
    <text evidence="1">Belongs to the UPF0161 family.</text>
</comment>
<gene>
    <name evidence="2" type="ORF">UR70_C0004G0037</name>
</gene>
<dbReference type="Pfam" id="PF01809">
    <property type="entry name" value="YidD"/>
    <property type="match status" value="1"/>
</dbReference>
<comment type="subcellular location">
    <subcellularLocation>
        <location evidence="1">Cell membrane</location>
        <topology evidence="1">Peripheral membrane protein</topology>
        <orientation evidence="1">Cytoplasmic side</orientation>
    </subcellularLocation>
</comment>
<dbReference type="EMBL" id="LBQE01000004">
    <property type="protein sequence ID" value="KKP72794.1"/>
    <property type="molecule type" value="Genomic_DNA"/>
</dbReference>
<name>A0A0G0BTL8_9BACT</name>
<dbReference type="AlphaFoldDB" id="A0A0G0BTL8"/>
<dbReference type="NCBIfam" id="TIGR00278">
    <property type="entry name" value="membrane protein insertion efficiency factor YidD"/>
    <property type="match status" value="1"/>
</dbReference>
<evidence type="ECO:0000313" key="2">
    <source>
        <dbReference type="EMBL" id="KKP72794.1"/>
    </source>
</evidence>
<comment type="caution">
    <text evidence="2">The sequence shown here is derived from an EMBL/GenBank/DDBJ whole genome shotgun (WGS) entry which is preliminary data.</text>
</comment>
<keyword evidence="1" id="KW-0472">Membrane</keyword>
<keyword evidence="1" id="KW-1003">Cell membrane</keyword>
<accession>A0A0G0BTL8</accession>
<dbReference type="GO" id="GO:0005886">
    <property type="term" value="C:plasma membrane"/>
    <property type="evidence" value="ECO:0007669"/>
    <property type="project" value="UniProtKB-SubCell"/>
</dbReference>